<sequence length="85" mass="9950">MDLDLLLSTEFSQFDNELSDVGDCYEISDDYETTDNEHSNNKSLNSDQSKRLNDELSARSKWRIDQERLCIHSLVCEIYTDKPKQ</sequence>
<comment type="caution">
    <text evidence="2">The sequence shown here is derived from an EMBL/GenBank/DDBJ whole genome shotgun (WGS) entry which is preliminary data.</text>
</comment>
<gene>
    <name evidence="2" type="ORF">DERYTH_LOCUS26267</name>
</gene>
<evidence type="ECO:0000313" key="2">
    <source>
        <dbReference type="EMBL" id="CAG8816302.1"/>
    </source>
</evidence>
<dbReference type="AlphaFoldDB" id="A0A9N9K8E8"/>
<evidence type="ECO:0000256" key="1">
    <source>
        <dbReference type="SAM" id="MobiDB-lite"/>
    </source>
</evidence>
<dbReference type="EMBL" id="CAJVPY010053706">
    <property type="protein sequence ID" value="CAG8816302.1"/>
    <property type="molecule type" value="Genomic_DNA"/>
</dbReference>
<keyword evidence="3" id="KW-1185">Reference proteome</keyword>
<feature type="non-terminal residue" evidence="2">
    <location>
        <position position="85"/>
    </location>
</feature>
<proteinExistence type="predicted"/>
<evidence type="ECO:0000313" key="3">
    <source>
        <dbReference type="Proteomes" id="UP000789405"/>
    </source>
</evidence>
<accession>A0A9N9K8E8</accession>
<name>A0A9N9K8E8_9GLOM</name>
<feature type="region of interest" description="Disordered" evidence="1">
    <location>
        <begin position="31"/>
        <end position="51"/>
    </location>
</feature>
<dbReference type="OrthoDB" id="2405214at2759"/>
<protein>
    <submittedName>
        <fullName evidence="2">7547_t:CDS:1</fullName>
    </submittedName>
</protein>
<dbReference type="Proteomes" id="UP000789405">
    <property type="component" value="Unassembled WGS sequence"/>
</dbReference>
<organism evidence="2 3">
    <name type="scientific">Dentiscutata erythropus</name>
    <dbReference type="NCBI Taxonomy" id="1348616"/>
    <lineage>
        <taxon>Eukaryota</taxon>
        <taxon>Fungi</taxon>
        <taxon>Fungi incertae sedis</taxon>
        <taxon>Mucoromycota</taxon>
        <taxon>Glomeromycotina</taxon>
        <taxon>Glomeromycetes</taxon>
        <taxon>Diversisporales</taxon>
        <taxon>Gigasporaceae</taxon>
        <taxon>Dentiscutata</taxon>
    </lineage>
</organism>
<reference evidence="2" key="1">
    <citation type="submission" date="2021-06" db="EMBL/GenBank/DDBJ databases">
        <authorList>
            <person name="Kallberg Y."/>
            <person name="Tangrot J."/>
            <person name="Rosling A."/>
        </authorList>
    </citation>
    <scope>NUCLEOTIDE SEQUENCE</scope>
    <source>
        <strain evidence="2">MA453B</strain>
    </source>
</reference>